<proteinExistence type="inferred from homology"/>
<dbReference type="PROSITE" id="PS51375">
    <property type="entry name" value="PPR"/>
    <property type="match status" value="8"/>
</dbReference>
<dbReference type="NCBIfam" id="TIGR00756">
    <property type="entry name" value="PPR"/>
    <property type="match status" value="9"/>
</dbReference>
<name>A0A444WX28_ARAHY</name>
<dbReference type="Pfam" id="PF13041">
    <property type="entry name" value="PPR_2"/>
    <property type="match status" value="3"/>
</dbReference>
<dbReference type="PANTHER" id="PTHR47938:SF35">
    <property type="entry name" value="PENTATRICOPEPTIDE REPEAT-CONTAINING PROTEIN 4, MITOCHONDRIAL-RELATED"/>
    <property type="match status" value="1"/>
</dbReference>
<evidence type="ECO:0008006" key="6">
    <source>
        <dbReference type="Google" id="ProtNLM"/>
    </source>
</evidence>
<dbReference type="EMBL" id="SDMP01000020">
    <property type="protein sequence ID" value="RYQ82008.1"/>
    <property type="molecule type" value="Genomic_DNA"/>
</dbReference>
<dbReference type="Proteomes" id="UP000289738">
    <property type="component" value="Chromosome B10"/>
</dbReference>
<dbReference type="AlphaFoldDB" id="A0A444WX28"/>
<feature type="repeat" description="PPR" evidence="3">
    <location>
        <begin position="509"/>
        <end position="543"/>
    </location>
</feature>
<organism evidence="4 5">
    <name type="scientific">Arachis hypogaea</name>
    <name type="common">Peanut</name>
    <dbReference type="NCBI Taxonomy" id="3818"/>
    <lineage>
        <taxon>Eukaryota</taxon>
        <taxon>Viridiplantae</taxon>
        <taxon>Streptophyta</taxon>
        <taxon>Embryophyta</taxon>
        <taxon>Tracheophyta</taxon>
        <taxon>Spermatophyta</taxon>
        <taxon>Magnoliopsida</taxon>
        <taxon>eudicotyledons</taxon>
        <taxon>Gunneridae</taxon>
        <taxon>Pentapetalae</taxon>
        <taxon>rosids</taxon>
        <taxon>fabids</taxon>
        <taxon>Fabales</taxon>
        <taxon>Fabaceae</taxon>
        <taxon>Papilionoideae</taxon>
        <taxon>50 kb inversion clade</taxon>
        <taxon>dalbergioids sensu lato</taxon>
        <taxon>Dalbergieae</taxon>
        <taxon>Pterocarpus clade</taxon>
        <taxon>Arachis</taxon>
    </lineage>
</organism>
<dbReference type="SUPFAM" id="SSF81901">
    <property type="entry name" value="HCP-like"/>
    <property type="match status" value="1"/>
</dbReference>
<comment type="similarity">
    <text evidence="1">Belongs to the PPR family. P subfamily.</text>
</comment>
<feature type="repeat" description="PPR" evidence="3">
    <location>
        <begin position="474"/>
        <end position="508"/>
    </location>
</feature>
<protein>
    <recommendedName>
        <fullName evidence="6">Pentacotripeptide-repeat region of PRORP domain-containing protein</fullName>
    </recommendedName>
</protein>
<dbReference type="PANTHER" id="PTHR47938">
    <property type="entry name" value="RESPIRATORY COMPLEX I CHAPERONE (CIA84), PUTATIVE (AFU_ORTHOLOGUE AFUA_2G06020)-RELATED"/>
    <property type="match status" value="1"/>
</dbReference>
<keyword evidence="2" id="KW-0677">Repeat</keyword>
<evidence type="ECO:0000256" key="3">
    <source>
        <dbReference type="PROSITE-ProRule" id="PRU00708"/>
    </source>
</evidence>
<feature type="repeat" description="PPR" evidence="3">
    <location>
        <begin position="404"/>
        <end position="438"/>
    </location>
</feature>
<evidence type="ECO:0000256" key="1">
    <source>
        <dbReference type="ARBA" id="ARBA00007626"/>
    </source>
</evidence>
<keyword evidence="5" id="KW-1185">Reference proteome</keyword>
<dbReference type="GO" id="GO:0003729">
    <property type="term" value="F:mRNA binding"/>
    <property type="evidence" value="ECO:0007669"/>
    <property type="project" value="TreeGrafter"/>
</dbReference>
<dbReference type="Gene3D" id="1.25.40.10">
    <property type="entry name" value="Tetratricopeptide repeat domain"/>
    <property type="match status" value="4"/>
</dbReference>
<dbReference type="STRING" id="3818.A0A444WX28"/>
<feature type="repeat" description="PPR" evidence="3">
    <location>
        <begin position="439"/>
        <end position="473"/>
    </location>
</feature>
<evidence type="ECO:0000313" key="4">
    <source>
        <dbReference type="EMBL" id="RYQ82008.1"/>
    </source>
</evidence>
<feature type="repeat" description="PPR" evidence="3">
    <location>
        <begin position="266"/>
        <end position="300"/>
    </location>
</feature>
<feature type="repeat" description="PPR" evidence="3">
    <location>
        <begin position="544"/>
        <end position="578"/>
    </location>
</feature>
<feature type="repeat" description="PPR" evidence="3">
    <location>
        <begin position="579"/>
        <end position="613"/>
    </location>
</feature>
<reference evidence="4 5" key="1">
    <citation type="submission" date="2019-01" db="EMBL/GenBank/DDBJ databases">
        <title>Sequencing of cultivated peanut Arachis hypogaea provides insights into genome evolution and oil improvement.</title>
        <authorList>
            <person name="Chen X."/>
        </authorList>
    </citation>
    <scope>NUCLEOTIDE SEQUENCE [LARGE SCALE GENOMIC DNA]</scope>
    <source>
        <strain evidence="5">cv. Fuhuasheng</strain>
        <tissue evidence="4">Leaves</tissue>
    </source>
</reference>
<gene>
    <name evidence="4" type="ORF">Ahy_B10g100584</name>
</gene>
<sequence>MLKIGKSFSYRATPLAACFIATLPHPTAPSSFVAFFTVNGTSMTTSLCNRTSTSSKFQFLNSFCRGHPNGPFHAISATKLRSFHQGRPIGSQRREQVRFPCGSSLPLSRLLHYPLNCTLYHSRSQIPLLLPHPSSLLAPQKELLNSHLNFLLKFPFVSNSIGFATLGNGDAVFGVESGIDNDEEDDDDGRDFNAESCADPDEVDRVCKVIDELFALDRNMEAVLDEYGVKLSHDLVMDVLQRFKHARKPAFRFFCWAGGRPGFAHDSRTYNSMMHILGKTRQFETMVAMLEEMGEKGLLTMETFSIAIKSFAASKERRKAVGVFDLMKKYKFKVDADAINLLLDSLGRAKLGKEAQAVFEKLKGRFMHDLRTYTVLLNGWCRLKNLLEAGRVWNEMIDKGFKPDIVAHNIMLEGLLRCKKKSDAIKLFEIMKAKGPSPNVRSYTIMIQEFCKQKMMGDAEEYFDEMIDRGCQPDTALYTCLITGFGRQRKMDLISDLLKTMKERGCPPDGMTYNALIKVMTSQHMPDDAMRIYKKMTQSGIKPTIHTYNMIMKSYFVTKNYEMGHAIWNEMHHMGCCPDDNSYTVFIGGLIRQGRSGEACRYIEEMIGKGMKAPQLDYNKFAADFSKAGNLGILEELAEKLKIAGKFEVSDVIASWAEMMRKSANRREPTYSGGRFI</sequence>
<dbReference type="Pfam" id="PF01535">
    <property type="entry name" value="PPR"/>
    <property type="match status" value="4"/>
</dbReference>
<dbReference type="InterPro" id="IPR011990">
    <property type="entry name" value="TPR-like_helical_dom_sf"/>
</dbReference>
<comment type="caution">
    <text evidence="4">The sequence shown here is derived from an EMBL/GenBank/DDBJ whole genome shotgun (WGS) entry which is preliminary data.</text>
</comment>
<dbReference type="InterPro" id="IPR002885">
    <property type="entry name" value="PPR_rpt"/>
</dbReference>
<feature type="repeat" description="PPR" evidence="3">
    <location>
        <begin position="369"/>
        <end position="403"/>
    </location>
</feature>
<evidence type="ECO:0000256" key="2">
    <source>
        <dbReference type="ARBA" id="ARBA00022737"/>
    </source>
</evidence>
<accession>A0A444WX28</accession>
<evidence type="ECO:0000313" key="5">
    <source>
        <dbReference type="Proteomes" id="UP000289738"/>
    </source>
</evidence>